<dbReference type="PROSITE" id="PS51257">
    <property type="entry name" value="PROKAR_LIPOPROTEIN"/>
    <property type="match status" value="1"/>
</dbReference>
<dbReference type="EMBL" id="NCXK01000069">
    <property type="protein sequence ID" value="PAK74973.1"/>
    <property type="molecule type" value="Genomic_DNA"/>
</dbReference>
<evidence type="ECO:0008006" key="4">
    <source>
        <dbReference type="Google" id="ProtNLM"/>
    </source>
</evidence>
<feature type="signal peptide" evidence="1">
    <location>
        <begin position="1"/>
        <end position="17"/>
    </location>
</feature>
<reference evidence="2 3" key="1">
    <citation type="submission" date="2017-04" db="EMBL/GenBank/DDBJ databases">
        <title>Kefir bacterial isolates.</title>
        <authorList>
            <person name="Kim Y."/>
            <person name="Blasche S."/>
            <person name="Patil K.R."/>
        </authorList>
    </citation>
    <scope>NUCLEOTIDE SEQUENCE [LARGE SCALE GENOMIC DNA]</scope>
    <source>
        <strain evidence="2 3">KR</strain>
    </source>
</reference>
<accession>A0A269XNL3</accession>
<proteinExistence type="predicted"/>
<gene>
    <name evidence="2" type="ORF">B8X00_13850</name>
</gene>
<comment type="caution">
    <text evidence="2">The sequence shown here is derived from an EMBL/GenBank/DDBJ whole genome shotgun (WGS) entry which is preliminary data.</text>
</comment>
<keyword evidence="1" id="KW-0732">Signal</keyword>
<keyword evidence="3" id="KW-1185">Reference proteome</keyword>
<dbReference type="RefSeq" id="WP_095350607.1">
    <property type="nucleotide sequence ID" value="NZ_JBDNMF010000064.1"/>
</dbReference>
<feature type="chain" id="PRO_5012357061" description="Lipoprotein" evidence="1">
    <location>
        <begin position="18"/>
        <end position="114"/>
    </location>
</feature>
<evidence type="ECO:0000313" key="2">
    <source>
        <dbReference type="EMBL" id="PAK74973.1"/>
    </source>
</evidence>
<dbReference type="OrthoDB" id="7281168at2"/>
<sequence>MKKYLLLTMGLALSACATSPDKIKAEYVPDTAYASLSCQQLGESELKQADTVSQLYNSQRRAHKTDTWTVLAVGVPLSGMLDEDKKEQFAREKGKLDAIHRVQAAKSCPGTNNS</sequence>
<evidence type="ECO:0000313" key="3">
    <source>
        <dbReference type="Proteomes" id="UP000216151"/>
    </source>
</evidence>
<name>A0A269XNL3_9PROT</name>
<dbReference type="Proteomes" id="UP000216151">
    <property type="component" value="Unassembled WGS sequence"/>
</dbReference>
<dbReference type="AlphaFoldDB" id="A0A269XNL3"/>
<organism evidence="2 3">
    <name type="scientific">Acetobacter fabarum</name>
    <dbReference type="NCBI Taxonomy" id="483199"/>
    <lineage>
        <taxon>Bacteria</taxon>
        <taxon>Pseudomonadati</taxon>
        <taxon>Pseudomonadota</taxon>
        <taxon>Alphaproteobacteria</taxon>
        <taxon>Acetobacterales</taxon>
        <taxon>Acetobacteraceae</taxon>
        <taxon>Acetobacter</taxon>
    </lineage>
</organism>
<protein>
    <recommendedName>
        <fullName evidence="4">Lipoprotein</fullName>
    </recommendedName>
</protein>
<evidence type="ECO:0000256" key="1">
    <source>
        <dbReference type="SAM" id="SignalP"/>
    </source>
</evidence>